<organism evidence="1 2">
    <name type="scientific">Deinandra increscens subsp. villosa</name>
    <dbReference type="NCBI Taxonomy" id="3103831"/>
    <lineage>
        <taxon>Eukaryota</taxon>
        <taxon>Viridiplantae</taxon>
        <taxon>Streptophyta</taxon>
        <taxon>Embryophyta</taxon>
        <taxon>Tracheophyta</taxon>
        <taxon>Spermatophyta</taxon>
        <taxon>Magnoliopsida</taxon>
        <taxon>eudicotyledons</taxon>
        <taxon>Gunneridae</taxon>
        <taxon>Pentapetalae</taxon>
        <taxon>asterids</taxon>
        <taxon>campanulids</taxon>
        <taxon>Asterales</taxon>
        <taxon>Asteraceae</taxon>
        <taxon>Asteroideae</taxon>
        <taxon>Heliantheae alliance</taxon>
        <taxon>Madieae</taxon>
        <taxon>Madiinae</taxon>
        <taxon>Deinandra</taxon>
    </lineage>
</organism>
<comment type="caution">
    <text evidence="1">The sequence shown here is derived from an EMBL/GenBank/DDBJ whole genome shotgun (WGS) entry which is preliminary data.</text>
</comment>
<accession>A0AAP0CCZ2</accession>
<dbReference type="AlphaFoldDB" id="A0AAP0CCZ2"/>
<proteinExistence type="predicted"/>
<dbReference type="EMBL" id="JBCNJP010000027">
    <property type="protein sequence ID" value="KAK9051202.1"/>
    <property type="molecule type" value="Genomic_DNA"/>
</dbReference>
<name>A0AAP0CCZ2_9ASTR</name>
<sequence length="237" mass="26258">MAERGDSDSFVANKSRGLIESCGDDRGVDTGLERRMIECSGNGVSRGRSETDASKSKILEALCHAQTRAREGMNPTVQRDNYEFVNQEKMIPRVIRWIHGGIEVAIERSWDNGGEGAISLARSSVVATDLDEASISSTGLGLSLDNGRLALDESSFIFGLLEDDLELDLHREDAEFDRLMKIQVKSMYYMLTKMESRPSPTLLNEYLLAVLGHGLHMTALLSPIKHRAKQSETCFFG</sequence>
<keyword evidence="2" id="KW-1185">Reference proteome</keyword>
<reference evidence="1 2" key="1">
    <citation type="submission" date="2024-04" db="EMBL/GenBank/DDBJ databases">
        <title>The reference genome of an endangered Asteraceae, Deinandra increscens subsp. villosa, native to the Central Coast of California.</title>
        <authorList>
            <person name="Guilliams M."/>
            <person name="Hasenstab-Lehman K."/>
            <person name="Meyer R."/>
            <person name="Mcevoy S."/>
        </authorList>
    </citation>
    <scope>NUCLEOTIDE SEQUENCE [LARGE SCALE GENOMIC DNA]</scope>
    <source>
        <tissue evidence="1">Leaf</tissue>
    </source>
</reference>
<gene>
    <name evidence="1" type="ORF">SSX86_027828</name>
</gene>
<evidence type="ECO:0000313" key="1">
    <source>
        <dbReference type="EMBL" id="KAK9051202.1"/>
    </source>
</evidence>
<evidence type="ECO:0000313" key="2">
    <source>
        <dbReference type="Proteomes" id="UP001408789"/>
    </source>
</evidence>
<dbReference type="Proteomes" id="UP001408789">
    <property type="component" value="Unassembled WGS sequence"/>
</dbReference>
<protein>
    <submittedName>
        <fullName evidence="1">Uncharacterized protein</fullName>
    </submittedName>
</protein>